<gene>
    <name evidence="1" type="ORF">SDJN03_22709</name>
</gene>
<evidence type="ECO:0000313" key="2">
    <source>
        <dbReference type="Proteomes" id="UP000685013"/>
    </source>
</evidence>
<keyword evidence="2" id="KW-1185">Reference proteome</keyword>
<comment type="caution">
    <text evidence="1">The sequence shown here is derived from an EMBL/GenBank/DDBJ whole genome shotgun (WGS) entry which is preliminary data.</text>
</comment>
<proteinExistence type="predicted"/>
<protein>
    <submittedName>
        <fullName evidence="1">Uncharacterized protein</fullName>
    </submittedName>
</protein>
<sequence>MQAFDAAAAAAAVWQLSKDNRSSSNRFKRAFQRSFEPLCFPFIGFVCQGGRNSQAADSGSDHFEDMDDLELSVGEEEYLSAEDNNSENEEVEEDVMKIFLKALLENSKHIVQATDDRLYLKE</sequence>
<organism evidence="1 2">
    <name type="scientific">Cucurbita argyrosperma subsp. sororia</name>
    <dbReference type="NCBI Taxonomy" id="37648"/>
    <lineage>
        <taxon>Eukaryota</taxon>
        <taxon>Viridiplantae</taxon>
        <taxon>Streptophyta</taxon>
        <taxon>Embryophyta</taxon>
        <taxon>Tracheophyta</taxon>
        <taxon>Spermatophyta</taxon>
        <taxon>Magnoliopsida</taxon>
        <taxon>eudicotyledons</taxon>
        <taxon>Gunneridae</taxon>
        <taxon>Pentapetalae</taxon>
        <taxon>rosids</taxon>
        <taxon>fabids</taxon>
        <taxon>Cucurbitales</taxon>
        <taxon>Cucurbitaceae</taxon>
        <taxon>Cucurbiteae</taxon>
        <taxon>Cucurbita</taxon>
    </lineage>
</organism>
<name>A0AAV6MLX2_9ROSI</name>
<feature type="non-terminal residue" evidence="1">
    <location>
        <position position="1"/>
    </location>
</feature>
<evidence type="ECO:0000313" key="1">
    <source>
        <dbReference type="EMBL" id="KAG6582707.1"/>
    </source>
</evidence>
<dbReference type="EMBL" id="JAGKQH010000014">
    <property type="protein sequence ID" value="KAG6582707.1"/>
    <property type="molecule type" value="Genomic_DNA"/>
</dbReference>
<dbReference type="AlphaFoldDB" id="A0AAV6MLX2"/>
<accession>A0AAV6MLX2</accession>
<reference evidence="1 2" key="1">
    <citation type="journal article" date="2021" name="Hortic Res">
        <title>The domestication of Cucurbita argyrosperma as revealed by the genome of its wild relative.</title>
        <authorList>
            <person name="Barrera-Redondo J."/>
            <person name="Sanchez-de la Vega G."/>
            <person name="Aguirre-Liguori J.A."/>
            <person name="Castellanos-Morales G."/>
            <person name="Gutierrez-Guerrero Y.T."/>
            <person name="Aguirre-Dugua X."/>
            <person name="Aguirre-Planter E."/>
            <person name="Tenaillon M.I."/>
            <person name="Lira-Saade R."/>
            <person name="Eguiarte L.E."/>
        </authorList>
    </citation>
    <scope>NUCLEOTIDE SEQUENCE [LARGE SCALE GENOMIC DNA]</scope>
    <source>
        <strain evidence="1">JBR-2021</strain>
    </source>
</reference>
<dbReference type="Proteomes" id="UP000685013">
    <property type="component" value="Chromosome 14"/>
</dbReference>